<feature type="transmembrane region" description="Helical" evidence="1">
    <location>
        <begin position="50"/>
        <end position="69"/>
    </location>
</feature>
<feature type="transmembrane region" description="Helical" evidence="1">
    <location>
        <begin position="133"/>
        <end position="151"/>
    </location>
</feature>
<keyword evidence="3" id="KW-1185">Reference proteome</keyword>
<evidence type="ECO:0000256" key="1">
    <source>
        <dbReference type="SAM" id="Phobius"/>
    </source>
</evidence>
<evidence type="ECO:0008006" key="4">
    <source>
        <dbReference type="Google" id="ProtNLM"/>
    </source>
</evidence>
<keyword evidence="1" id="KW-0472">Membrane</keyword>
<feature type="transmembrane region" description="Helical" evidence="1">
    <location>
        <begin position="157"/>
        <end position="177"/>
    </location>
</feature>
<dbReference type="Proteomes" id="UP001302120">
    <property type="component" value="Unassembled WGS sequence"/>
</dbReference>
<sequence>MGSRKFILATIIILINWTVGLSIGIFFYYISYMGFKELSPSSRIIANLSYGFIAGIIGGLGTGIGVKLFKSVTTYLQVFLTIVIWASAFVLGFGIAINPNYLILGFCISGILGGIFMGLMSQRIKPTLTYQDVSIIAIFWTMGIGLSALIVSLSPRLLYLVGLPPALLSSSMMFYYLSHKD</sequence>
<gene>
    <name evidence="2" type="ORF">VB620_06385</name>
</gene>
<proteinExistence type="predicted"/>
<reference evidence="2 3" key="1">
    <citation type="submission" date="2023-12" db="EMBL/GenBank/DDBJ databases">
        <title>Baltic Sea Cyanobacteria.</title>
        <authorList>
            <person name="Delbaje E."/>
            <person name="Fewer D.P."/>
            <person name="Shishido T.K."/>
        </authorList>
    </citation>
    <scope>NUCLEOTIDE SEQUENCE [LARGE SCALE GENOMIC DNA]</scope>
    <source>
        <strain evidence="2 3">UHCC-0300</strain>
    </source>
</reference>
<comment type="caution">
    <text evidence="2">The sequence shown here is derived from an EMBL/GenBank/DDBJ whole genome shotgun (WGS) entry which is preliminary data.</text>
</comment>
<feature type="transmembrane region" description="Helical" evidence="1">
    <location>
        <begin position="101"/>
        <end position="121"/>
    </location>
</feature>
<evidence type="ECO:0000313" key="3">
    <source>
        <dbReference type="Proteomes" id="UP001302120"/>
    </source>
</evidence>
<dbReference type="RefSeq" id="WP_323195306.1">
    <property type="nucleotide sequence ID" value="NZ_JAYGHG010000006.1"/>
</dbReference>
<name>A0ABU5UBQ4_9CYAN</name>
<evidence type="ECO:0000313" key="2">
    <source>
        <dbReference type="EMBL" id="MEA5580967.1"/>
    </source>
</evidence>
<protein>
    <recommendedName>
        <fullName evidence="4">DUF4203 domain-containing protein</fullName>
    </recommendedName>
</protein>
<dbReference type="EMBL" id="JAYGHG010000006">
    <property type="protein sequence ID" value="MEA5580967.1"/>
    <property type="molecule type" value="Genomic_DNA"/>
</dbReference>
<feature type="transmembrane region" description="Helical" evidence="1">
    <location>
        <begin position="7"/>
        <end position="30"/>
    </location>
</feature>
<accession>A0ABU5UBQ4</accession>
<keyword evidence="1" id="KW-0812">Transmembrane</keyword>
<feature type="transmembrane region" description="Helical" evidence="1">
    <location>
        <begin position="76"/>
        <end position="95"/>
    </location>
</feature>
<keyword evidence="1" id="KW-1133">Transmembrane helix</keyword>
<organism evidence="2 3">
    <name type="scientific">Nodularia harveyana UHCC-0300</name>
    <dbReference type="NCBI Taxonomy" id="2974287"/>
    <lineage>
        <taxon>Bacteria</taxon>
        <taxon>Bacillati</taxon>
        <taxon>Cyanobacteriota</taxon>
        <taxon>Cyanophyceae</taxon>
        <taxon>Nostocales</taxon>
        <taxon>Nodulariaceae</taxon>
        <taxon>Nodularia</taxon>
    </lineage>
</organism>